<reference evidence="3 4" key="1">
    <citation type="submission" date="2024-02" db="EMBL/GenBank/DDBJ databases">
        <authorList>
            <person name="Chen Y."/>
            <person name="Shah S."/>
            <person name="Dougan E. K."/>
            <person name="Thang M."/>
            <person name="Chan C."/>
        </authorList>
    </citation>
    <scope>NUCLEOTIDE SEQUENCE [LARGE SCALE GENOMIC DNA]</scope>
</reference>
<evidence type="ECO:0000313" key="4">
    <source>
        <dbReference type="Proteomes" id="UP001642484"/>
    </source>
</evidence>
<evidence type="ECO:0000313" key="3">
    <source>
        <dbReference type="EMBL" id="CAK9046794.1"/>
    </source>
</evidence>
<feature type="region of interest" description="Disordered" evidence="2">
    <location>
        <begin position="306"/>
        <end position="329"/>
    </location>
</feature>
<keyword evidence="1" id="KW-0175">Coiled coil</keyword>
<evidence type="ECO:0000256" key="1">
    <source>
        <dbReference type="SAM" id="Coils"/>
    </source>
</evidence>
<comment type="caution">
    <text evidence="3">The sequence shown here is derived from an EMBL/GenBank/DDBJ whole genome shotgun (WGS) entry which is preliminary data.</text>
</comment>
<keyword evidence="4" id="KW-1185">Reference proteome</keyword>
<name>A0ABP0M9F9_9DINO</name>
<feature type="coiled-coil region" evidence="1">
    <location>
        <begin position="156"/>
        <end position="183"/>
    </location>
</feature>
<dbReference type="Proteomes" id="UP001642484">
    <property type="component" value="Unassembled WGS sequence"/>
</dbReference>
<protein>
    <submittedName>
        <fullName evidence="3">Uncharacterized protein</fullName>
    </submittedName>
</protein>
<accession>A0ABP0M9F9</accession>
<evidence type="ECO:0000256" key="2">
    <source>
        <dbReference type="SAM" id="MobiDB-lite"/>
    </source>
</evidence>
<organism evidence="3 4">
    <name type="scientific">Durusdinium trenchii</name>
    <dbReference type="NCBI Taxonomy" id="1381693"/>
    <lineage>
        <taxon>Eukaryota</taxon>
        <taxon>Sar</taxon>
        <taxon>Alveolata</taxon>
        <taxon>Dinophyceae</taxon>
        <taxon>Suessiales</taxon>
        <taxon>Symbiodiniaceae</taxon>
        <taxon>Durusdinium</taxon>
    </lineage>
</organism>
<dbReference type="EMBL" id="CAXAMN010015891">
    <property type="protein sequence ID" value="CAK9046794.1"/>
    <property type="molecule type" value="Genomic_DNA"/>
</dbReference>
<gene>
    <name evidence="3" type="ORF">CCMP2556_LOCUS24287</name>
</gene>
<dbReference type="Gene3D" id="1.25.40.10">
    <property type="entry name" value="Tetratricopeptide repeat domain"/>
    <property type="match status" value="1"/>
</dbReference>
<proteinExistence type="predicted"/>
<dbReference type="SUPFAM" id="SSF48452">
    <property type="entry name" value="TPR-like"/>
    <property type="match status" value="1"/>
</dbReference>
<dbReference type="InterPro" id="IPR011990">
    <property type="entry name" value="TPR-like_helical_dom_sf"/>
</dbReference>
<sequence length="354" mass="39157">MVDAQAAMGSLDEGMRLAGEQQRRYKGLKEKKGEGSALLMMAKLHQLRGETEDALNALVQSPALFLAVGDRRGEGEAWLLITKIHLSKGDIQQAQRAAEECALAYRKLGDKKGRAEAAQLVADVHFALASIGMGNPQARALELGEKQQAAISMHILANANLMNRNFEDALKDAETAFRALRDTVGEAGSLMLQSGAHVGNRDFEEAKRCAKESAREPVDILGGEGEQSHWNWVLNLETGQRRRGHAWTGFDGWTSDVDGKESRDMFKSAGDYQGQDSIEDFMDHVEGYEKGRQNLDDFRGFSMRRSDPLVAKGGGARRERAPRRPWGVRAPLGRRKSVWGLEQKQVDRGFIKSP</sequence>